<evidence type="ECO:0000313" key="2">
    <source>
        <dbReference type="Proteomes" id="UP001165069"/>
    </source>
</evidence>
<reference evidence="1 2" key="1">
    <citation type="journal article" date="2023" name="Antonie Van Leeuwenhoek">
        <title>Mesoterricola silvestris gen. nov., sp. nov., Mesoterricola sediminis sp. nov., Geothrix oryzae sp. nov., Geothrix edaphica sp. nov., Geothrix rubra sp. nov., and Geothrix limicola sp. nov., six novel members of Acidobacteriota isolated from soils.</title>
        <authorList>
            <person name="Itoh H."/>
            <person name="Sugisawa Y."/>
            <person name="Mise K."/>
            <person name="Xu Z."/>
            <person name="Kuniyasu M."/>
            <person name="Ushijima N."/>
            <person name="Kawano K."/>
            <person name="Kobayashi E."/>
            <person name="Shiratori Y."/>
            <person name="Masuda Y."/>
            <person name="Senoo K."/>
        </authorList>
    </citation>
    <scope>NUCLEOTIDE SEQUENCE [LARGE SCALE GENOMIC DNA]</scope>
    <source>
        <strain evidence="1 2">Red804</strain>
    </source>
</reference>
<dbReference type="RefSeq" id="WP_285570018.1">
    <property type="nucleotide sequence ID" value="NZ_BSDE01000001.1"/>
</dbReference>
<proteinExistence type="predicted"/>
<gene>
    <name evidence="1" type="ORF">GETHLI_05600</name>
</gene>
<accession>A0ABQ5QCB3</accession>
<keyword evidence="2" id="KW-1185">Reference proteome</keyword>
<dbReference type="EMBL" id="BSDE01000001">
    <property type="protein sequence ID" value="GLH72058.1"/>
    <property type="molecule type" value="Genomic_DNA"/>
</dbReference>
<protein>
    <submittedName>
        <fullName evidence="1">Uncharacterized protein</fullName>
    </submittedName>
</protein>
<dbReference type="Proteomes" id="UP001165069">
    <property type="component" value="Unassembled WGS sequence"/>
</dbReference>
<name>A0ABQ5QCB3_9BACT</name>
<evidence type="ECO:0000313" key="1">
    <source>
        <dbReference type="EMBL" id="GLH72058.1"/>
    </source>
</evidence>
<comment type="caution">
    <text evidence="1">The sequence shown here is derived from an EMBL/GenBank/DDBJ whole genome shotgun (WGS) entry which is preliminary data.</text>
</comment>
<organism evidence="1 2">
    <name type="scientific">Geothrix limicola</name>
    <dbReference type="NCBI Taxonomy" id="2927978"/>
    <lineage>
        <taxon>Bacteria</taxon>
        <taxon>Pseudomonadati</taxon>
        <taxon>Acidobacteriota</taxon>
        <taxon>Holophagae</taxon>
        <taxon>Holophagales</taxon>
        <taxon>Holophagaceae</taxon>
        <taxon>Geothrix</taxon>
    </lineage>
</organism>
<sequence>MSTNGNVIPTFDELKVRKPNLTPSEYGLKIFMTETEKEPSYKKFELKMKRRMAQPAIKLSGLKRECDGVIHDVAMLTMHPSPLVRAKAKREAQIAIDTLTALLKLRS</sequence>